<dbReference type="GO" id="GO:0006310">
    <property type="term" value="P:DNA recombination"/>
    <property type="evidence" value="ECO:0007669"/>
    <property type="project" value="UniProtKB-KW"/>
</dbReference>
<dbReference type="Gene3D" id="1.10.443.10">
    <property type="entry name" value="Intergrase catalytic core"/>
    <property type="match status" value="1"/>
</dbReference>
<organism evidence="2 3">
    <name type="scientific">Burkholderia gladioli</name>
    <name type="common">Pseudomonas marginata</name>
    <name type="synonym">Phytomonas marginata</name>
    <dbReference type="NCBI Taxonomy" id="28095"/>
    <lineage>
        <taxon>Bacteria</taxon>
        <taxon>Pseudomonadati</taxon>
        <taxon>Pseudomonadota</taxon>
        <taxon>Betaproteobacteria</taxon>
        <taxon>Burkholderiales</taxon>
        <taxon>Burkholderiaceae</taxon>
        <taxon>Burkholderia</taxon>
    </lineage>
</organism>
<dbReference type="GO" id="GO:0003677">
    <property type="term" value="F:DNA binding"/>
    <property type="evidence" value="ECO:0007669"/>
    <property type="project" value="InterPro"/>
</dbReference>
<keyword evidence="1" id="KW-0233">DNA recombination</keyword>
<gene>
    <name evidence="2" type="ORF">CRM94_16595</name>
</gene>
<evidence type="ECO:0000256" key="1">
    <source>
        <dbReference type="ARBA" id="ARBA00023172"/>
    </source>
</evidence>
<dbReference type="InterPro" id="IPR011010">
    <property type="entry name" value="DNA_brk_join_enz"/>
</dbReference>
<comment type="caution">
    <text evidence="2">The sequence shown here is derived from an EMBL/GenBank/DDBJ whole genome shotgun (WGS) entry which is preliminary data.</text>
</comment>
<proteinExistence type="predicted"/>
<dbReference type="AlphaFoldDB" id="A0A2A7SAQ0"/>
<accession>A0A2A7SAQ0</accession>
<dbReference type="GO" id="GO:0015074">
    <property type="term" value="P:DNA integration"/>
    <property type="evidence" value="ECO:0007669"/>
    <property type="project" value="InterPro"/>
</dbReference>
<name>A0A2A7SAQ0_BURGA</name>
<reference evidence="3" key="1">
    <citation type="submission" date="2017-09" db="EMBL/GenBank/DDBJ databases">
        <title>FDA dAtabase for Regulatory Grade micrObial Sequences (FDA-ARGOS): Supporting development and validation of Infectious Disease Dx tests.</title>
        <authorList>
            <person name="Minogue T."/>
            <person name="Wolcott M."/>
            <person name="Wasieloski L."/>
            <person name="Aguilar W."/>
            <person name="Moore D."/>
            <person name="Tallon L."/>
            <person name="Sadzewicz L."/>
            <person name="Ott S."/>
            <person name="Zhao X."/>
            <person name="Nagaraj S."/>
            <person name="Vavikolanu K."/>
            <person name="Aluvathingal J."/>
            <person name="Nadendla S."/>
            <person name="Sichtig H."/>
        </authorList>
    </citation>
    <scope>NUCLEOTIDE SEQUENCE [LARGE SCALE GENOMIC DNA]</scope>
    <source>
        <strain evidence="3">FDAARGOS_390</strain>
    </source>
</reference>
<dbReference type="Proteomes" id="UP000220629">
    <property type="component" value="Unassembled WGS sequence"/>
</dbReference>
<evidence type="ECO:0000313" key="2">
    <source>
        <dbReference type="EMBL" id="PEH40618.1"/>
    </source>
</evidence>
<dbReference type="SUPFAM" id="SSF56349">
    <property type="entry name" value="DNA breaking-rejoining enzymes"/>
    <property type="match status" value="1"/>
</dbReference>
<dbReference type="InterPro" id="IPR013762">
    <property type="entry name" value="Integrase-like_cat_sf"/>
</dbReference>
<dbReference type="EMBL" id="PDDY01000002">
    <property type="protein sequence ID" value="PEH40618.1"/>
    <property type="molecule type" value="Genomic_DNA"/>
</dbReference>
<protein>
    <recommendedName>
        <fullName evidence="4">Integrase</fullName>
    </recommendedName>
</protein>
<evidence type="ECO:0008006" key="4">
    <source>
        <dbReference type="Google" id="ProtNLM"/>
    </source>
</evidence>
<evidence type="ECO:0000313" key="3">
    <source>
        <dbReference type="Proteomes" id="UP000220629"/>
    </source>
</evidence>
<sequence>MRILAELLTFIAQTGMNLAQAHQLMLCHFSYASDVDGYKVRSYKARRGGEVLFEIFREYRSHFERYLAWRRAVFPADNRLFPVFRFTTFASTPPCFIQIQQACRQVGVRWIPPRVLRSTRINWLLRRSGDPGLTAEMVQHHRQTLLDNYEIPSLQRAIGEVTRFWQQTDPHLVLDSHVTSIAPGECDGAPCTVPDRPRNAPLPDCIRASGCLWCEHHRDIDSQDYVWALSCFRHLKILEVGQYRPPLETKVTHPAEHAIDRISSKLTWFQSSNSTRRSWVEESLTRVEEGDYHPEWRRSIVTIEGEDG</sequence>